<dbReference type="InParanoid" id="A0A263D0N1"/>
<accession>A0A263D0N1</accession>
<dbReference type="GO" id="GO:0003677">
    <property type="term" value="F:DNA binding"/>
    <property type="evidence" value="ECO:0007669"/>
    <property type="project" value="UniProtKB-KW"/>
</dbReference>
<dbReference type="OrthoDB" id="4569196at2"/>
<dbReference type="SUPFAM" id="SSF46955">
    <property type="entry name" value="Putative DNA-binding domain"/>
    <property type="match status" value="1"/>
</dbReference>
<evidence type="ECO:0000313" key="4">
    <source>
        <dbReference type="Proteomes" id="UP000242444"/>
    </source>
</evidence>
<name>A0A263D0N1_9PSEU</name>
<gene>
    <name evidence="3" type="ORF">CFN78_21695</name>
</gene>
<dbReference type="PROSITE" id="PS50937">
    <property type="entry name" value="HTH_MERR_2"/>
    <property type="match status" value="1"/>
</dbReference>
<dbReference type="GO" id="GO:0003700">
    <property type="term" value="F:DNA-binding transcription factor activity"/>
    <property type="evidence" value="ECO:0007669"/>
    <property type="project" value="InterPro"/>
</dbReference>
<evidence type="ECO:0000313" key="3">
    <source>
        <dbReference type="EMBL" id="OZM71086.1"/>
    </source>
</evidence>
<dbReference type="Pfam" id="PF13411">
    <property type="entry name" value="MerR_1"/>
    <property type="match status" value="1"/>
</dbReference>
<dbReference type="CDD" id="cd00592">
    <property type="entry name" value="HTH_MerR-like"/>
    <property type="match status" value="1"/>
</dbReference>
<comment type="caution">
    <text evidence="3">The sequence shown here is derived from an EMBL/GenBank/DDBJ whole genome shotgun (WGS) entry which is preliminary data.</text>
</comment>
<dbReference type="AlphaFoldDB" id="A0A263D0N1"/>
<dbReference type="EMBL" id="NKYE01000015">
    <property type="protein sequence ID" value="OZM71086.1"/>
    <property type="molecule type" value="Genomic_DNA"/>
</dbReference>
<proteinExistence type="predicted"/>
<keyword evidence="4" id="KW-1185">Reference proteome</keyword>
<dbReference type="InterPro" id="IPR000551">
    <property type="entry name" value="MerR-type_HTH_dom"/>
</dbReference>
<dbReference type="PANTHER" id="PTHR30204">
    <property type="entry name" value="REDOX-CYCLING DRUG-SENSING TRANSCRIPTIONAL ACTIVATOR SOXR"/>
    <property type="match status" value="1"/>
</dbReference>
<keyword evidence="1" id="KW-0238">DNA-binding</keyword>
<dbReference type="InterPro" id="IPR047057">
    <property type="entry name" value="MerR_fam"/>
</dbReference>
<evidence type="ECO:0000259" key="2">
    <source>
        <dbReference type="PROSITE" id="PS50937"/>
    </source>
</evidence>
<dbReference type="Proteomes" id="UP000242444">
    <property type="component" value="Unassembled WGS sequence"/>
</dbReference>
<sequence length="248" mass="27739">MVWSIREIAELAETSQRAVRHYNEIGLLEPPARTANGHKRYGENHLARLLRIKRLTELGLSLSRISVLDALGDRPEEARRFLDAELTGTMDRLRRVQAEVTTILRERVPIELPSGFAPATVGRQLNHADRSFLVVMSRVLGVERRRAYADLLREQATDPAGLEFTGLDADADDRTCRDLAERMVPAVHGIHIRHPALRDLHAGAPFGSDRSKSATEAAKRELYNPAQQDVMRRLHILLPRTANSVAGG</sequence>
<dbReference type="Gene3D" id="1.10.1660.10">
    <property type="match status" value="1"/>
</dbReference>
<feature type="domain" description="HTH merR-type" evidence="2">
    <location>
        <begin position="2"/>
        <end position="71"/>
    </location>
</feature>
<dbReference type="SMART" id="SM00422">
    <property type="entry name" value="HTH_MERR"/>
    <property type="match status" value="1"/>
</dbReference>
<dbReference type="PANTHER" id="PTHR30204:SF93">
    <property type="entry name" value="HTH MERR-TYPE DOMAIN-CONTAINING PROTEIN"/>
    <property type="match status" value="1"/>
</dbReference>
<dbReference type="InterPro" id="IPR009061">
    <property type="entry name" value="DNA-bd_dom_put_sf"/>
</dbReference>
<protein>
    <submittedName>
        <fullName evidence="3">MerR family transcriptional regulator</fullName>
    </submittedName>
</protein>
<reference evidence="3 4" key="1">
    <citation type="submission" date="2017-07" db="EMBL/GenBank/DDBJ databases">
        <title>Amycolatopsis antarcticus sp. nov., isolated from the surface of an Antarcticus brown macroalga.</title>
        <authorList>
            <person name="Wang J."/>
            <person name="Leiva S."/>
            <person name="Huang J."/>
            <person name="Huang Y."/>
        </authorList>
    </citation>
    <scope>NUCLEOTIDE SEQUENCE [LARGE SCALE GENOMIC DNA]</scope>
    <source>
        <strain evidence="3 4">AU-G6</strain>
    </source>
</reference>
<evidence type="ECO:0000256" key="1">
    <source>
        <dbReference type="ARBA" id="ARBA00023125"/>
    </source>
</evidence>
<organism evidence="3 4">
    <name type="scientific">Amycolatopsis antarctica</name>
    <dbReference type="NCBI Taxonomy" id="1854586"/>
    <lineage>
        <taxon>Bacteria</taxon>
        <taxon>Bacillati</taxon>
        <taxon>Actinomycetota</taxon>
        <taxon>Actinomycetes</taxon>
        <taxon>Pseudonocardiales</taxon>
        <taxon>Pseudonocardiaceae</taxon>
        <taxon>Amycolatopsis</taxon>
    </lineage>
</organism>